<gene>
    <name evidence="2" type="ORF">CR513_47910</name>
</gene>
<evidence type="ECO:0000313" key="2">
    <source>
        <dbReference type="EMBL" id="RDX72585.1"/>
    </source>
</evidence>
<feature type="domain" description="Retrotransposon gag" evidence="1">
    <location>
        <begin position="5"/>
        <end position="62"/>
    </location>
</feature>
<feature type="non-terminal residue" evidence="2">
    <location>
        <position position="1"/>
    </location>
</feature>
<dbReference type="Proteomes" id="UP000257109">
    <property type="component" value="Unassembled WGS sequence"/>
</dbReference>
<comment type="caution">
    <text evidence="2">The sequence shown here is derived from an EMBL/GenBank/DDBJ whole genome shotgun (WGS) entry which is preliminary data.</text>
</comment>
<keyword evidence="3" id="KW-1185">Reference proteome</keyword>
<dbReference type="EMBL" id="QJKJ01010854">
    <property type="protein sequence ID" value="RDX72585.1"/>
    <property type="molecule type" value="Genomic_DNA"/>
</dbReference>
<dbReference type="Pfam" id="PF03732">
    <property type="entry name" value="Retrotrans_gag"/>
    <property type="match status" value="1"/>
</dbReference>
<proteinExistence type="predicted"/>
<protein>
    <recommendedName>
        <fullName evidence="1">Retrotransposon gag domain-containing protein</fullName>
    </recommendedName>
</protein>
<dbReference type="AlphaFoldDB" id="A0A371F2U0"/>
<name>A0A371F2U0_MUCPR</name>
<dbReference type="InterPro" id="IPR005162">
    <property type="entry name" value="Retrotrans_gag_dom"/>
</dbReference>
<reference evidence="2" key="1">
    <citation type="submission" date="2018-05" db="EMBL/GenBank/DDBJ databases">
        <title>Draft genome of Mucuna pruriens seed.</title>
        <authorList>
            <person name="Nnadi N.E."/>
            <person name="Vos R."/>
            <person name="Hasami M.H."/>
            <person name="Devisetty U.K."/>
            <person name="Aguiy J.C."/>
        </authorList>
    </citation>
    <scope>NUCLEOTIDE SEQUENCE [LARGE SCALE GENOMIC DNA]</scope>
    <source>
        <strain evidence="2">JCA_2017</strain>
    </source>
</reference>
<organism evidence="2 3">
    <name type="scientific">Mucuna pruriens</name>
    <name type="common">Velvet bean</name>
    <name type="synonym">Dolichos pruriens</name>
    <dbReference type="NCBI Taxonomy" id="157652"/>
    <lineage>
        <taxon>Eukaryota</taxon>
        <taxon>Viridiplantae</taxon>
        <taxon>Streptophyta</taxon>
        <taxon>Embryophyta</taxon>
        <taxon>Tracheophyta</taxon>
        <taxon>Spermatophyta</taxon>
        <taxon>Magnoliopsida</taxon>
        <taxon>eudicotyledons</taxon>
        <taxon>Gunneridae</taxon>
        <taxon>Pentapetalae</taxon>
        <taxon>rosids</taxon>
        <taxon>fabids</taxon>
        <taxon>Fabales</taxon>
        <taxon>Fabaceae</taxon>
        <taxon>Papilionoideae</taxon>
        <taxon>50 kb inversion clade</taxon>
        <taxon>NPAAA clade</taxon>
        <taxon>indigoferoid/millettioid clade</taxon>
        <taxon>Phaseoleae</taxon>
        <taxon>Mucuna</taxon>
    </lineage>
</organism>
<evidence type="ECO:0000313" key="3">
    <source>
        <dbReference type="Proteomes" id="UP000257109"/>
    </source>
</evidence>
<evidence type="ECO:0000259" key="1">
    <source>
        <dbReference type="Pfam" id="PF03732"/>
    </source>
</evidence>
<sequence length="63" mass="7254">MLLVFSSLPPRTIHTFNDLATIFVLQFATNKAKKIEVVDLFDIKQAKCESLNKYFARFSNVMV</sequence>
<accession>A0A371F2U0</accession>